<protein>
    <submittedName>
        <fullName evidence="1">Type II toxin-antitoxin system HicA family toxin</fullName>
    </submittedName>
</protein>
<name>A0A9D7LRN7_9RHOO</name>
<dbReference type="AlphaFoldDB" id="A0A9D7LRN7"/>
<dbReference type="EMBL" id="JADKBR010000001">
    <property type="protein sequence ID" value="MBK8889227.1"/>
    <property type="molecule type" value="Genomic_DNA"/>
</dbReference>
<proteinExistence type="predicted"/>
<organism evidence="1 2">
    <name type="scientific">Candidatus Dechloromonas phosphorivorans</name>
    <dbReference type="NCBI Taxonomy" id="2899244"/>
    <lineage>
        <taxon>Bacteria</taxon>
        <taxon>Pseudomonadati</taxon>
        <taxon>Pseudomonadota</taxon>
        <taxon>Betaproteobacteria</taxon>
        <taxon>Rhodocyclales</taxon>
        <taxon>Azonexaceae</taxon>
        <taxon>Dechloromonas</taxon>
    </lineage>
</organism>
<comment type="caution">
    <text evidence="1">The sequence shown here is derived from an EMBL/GenBank/DDBJ whole genome shotgun (WGS) entry which is preliminary data.</text>
</comment>
<evidence type="ECO:0000313" key="2">
    <source>
        <dbReference type="Proteomes" id="UP000808146"/>
    </source>
</evidence>
<sequence length="93" mass="10409">MSHKHAHLMRTIFQDPPSANIHWREIESLLLHLGAEVEPSHGARFKITLNRVDAFLHHPHNSSTCSRTDIKHLRELLTHAGVTLSSYEGGASG</sequence>
<accession>A0A9D7LRN7</accession>
<gene>
    <name evidence="1" type="ORF">IPN75_02005</name>
</gene>
<evidence type="ECO:0000313" key="1">
    <source>
        <dbReference type="EMBL" id="MBK8889227.1"/>
    </source>
</evidence>
<dbReference type="Proteomes" id="UP000808146">
    <property type="component" value="Unassembled WGS sequence"/>
</dbReference>
<reference evidence="1" key="1">
    <citation type="submission" date="2020-10" db="EMBL/GenBank/DDBJ databases">
        <title>Connecting structure to function with the recovery of over 1000 high-quality activated sludge metagenome-assembled genomes encoding full-length rRNA genes using long-read sequencing.</title>
        <authorList>
            <person name="Singleton C.M."/>
            <person name="Petriglieri F."/>
            <person name="Kristensen J.M."/>
            <person name="Kirkegaard R.H."/>
            <person name="Michaelsen T.Y."/>
            <person name="Andersen M.H."/>
            <person name="Karst S.M."/>
            <person name="Dueholm M.S."/>
            <person name="Nielsen P.H."/>
            <person name="Albertsen M."/>
        </authorList>
    </citation>
    <scope>NUCLEOTIDE SEQUENCE</scope>
    <source>
        <strain evidence="1">OdNE_18-Q3-R46-58_BAT3C.305</strain>
    </source>
</reference>